<comment type="caution">
    <text evidence="2">The sequence shown here is derived from an EMBL/GenBank/DDBJ whole genome shotgun (WGS) entry which is preliminary data.</text>
</comment>
<dbReference type="Gene3D" id="3.10.129.10">
    <property type="entry name" value="Hotdog Thioesterase"/>
    <property type="match status" value="1"/>
</dbReference>
<name>A0ABP6V0N8_9GAMM</name>
<evidence type="ECO:0000313" key="2">
    <source>
        <dbReference type="EMBL" id="GAA3525969.1"/>
    </source>
</evidence>
<dbReference type="Pfam" id="PF03061">
    <property type="entry name" value="4HBT"/>
    <property type="match status" value="1"/>
</dbReference>
<dbReference type="EMBL" id="BAABCX010000001">
    <property type="protein sequence ID" value="GAA3525969.1"/>
    <property type="molecule type" value="Genomic_DNA"/>
</dbReference>
<dbReference type="CDD" id="cd00586">
    <property type="entry name" value="4HBT"/>
    <property type="match status" value="1"/>
</dbReference>
<organism evidence="2 3">
    <name type="scientific">Zobellella aerophila</name>
    <dbReference type="NCBI Taxonomy" id="870480"/>
    <lineage>
        <taxon>Bacteria</taxon>
        <taxon>Pseudomonadati</taxon>
        <taxon>Pseudomonadota</taxon>
        <taxon>Gammaproteobacteria</taxon>
        <taxon>Aeromonadales</taxon>
        <taxon>Aeromonadaceae</taxon>
        <taxon>Zobellella</taxon>
    </lineage>
</organism>
<accession>A0ABP6V0N8</accession>
<sequence length="145" mass="16581">MVFHKEEIIRFRHCDPAGIVFYPRYLEILNDMVEDWFEAMGYPFDEMESCLGAGVPTINLNITFMHPCRQGETLSLTLRCLKIGDSSFEIKISGERMGQPILEAQIVLCFTTIGRQVNKLSIPDGIRKKMLEYNTEQTTATILIS</sequence>
<gene>
    <name evidence="2" type="ORF">GCM10022394_01320</name>
</gene>
<keyword evidence="3" id="KW-1185">Reference proteome</keyword>
<dbReference type="Proteomes" id="UP001500795">
    <property type="component" value="Unassembled WGS sequence"/>
</dbReference>
<protein>
    <submittedName>
        <fullName evidence="2">Acyl-CoA thioesterase</fullName>
    </submittedName>
</protein>
<dbReference type="InterPro" id="IPR029069">
    <property type="entry name" value="HotDog_dom_sf"/>
</dbReference>
<reference evidence="3" key="1">
    <citation type="journal article" date="2019" name="Int. J. Syst. Evol. Microbiol.">
        <title>The Global Catalogue of Microorganisms (GCM) 10K type strain sequencing project: providing services to taxonomists for standard genome sequencing and annotation.</title>
        <authorList>
            <consortium name="The Broad Institute Genomics Platform"/>
            <consortium name="The Broad Institute Genome Sequencing Center for Infectious Disease"/>
            <person name="Wu L."/>
            <person name="Ma J."/>
        </authorList>
    </citation>
    <scope>NUCLEOTIDE SEQUENCE [LARGE SCALE GENOMIC DNA]</scope>
    <source>
        <strain evidence="3">JCM 17110</strain>
    </source>
</reference>
<evidence type="ECO:0000259" key="1">
    <source>
        <dbReference type="Pfam" id="PF03061"/>
    </source>
</evidence>
<proteinExistence type="predicted"/>
<dbReference type="SUPFAM" id="SSF54637">
    <property type="entry name" value="Thioesterase/thiol ester dehydrase-isomerase"/>
    <property type="match status" value="1"/>
</dbReference>
<evidence type="ECO:0000313" key="3">
    <source>
        <dbReference type="Proteomes" id="UP001500795"/>
    </source>
</evidence>
<dbReference type="RefSeq" id="WP_344953585.1">
    <property type="nucleotide sequence ID" value="NZ_BAABCX010000001.1"/>
</dbReference>
<feature type="domain" description="Thioesterase" evidence="1">
    <location>
        <begin position="18"/>
        <end position="93"/>
    </location>
</feature>
<dbReference type="InterPro" id="IPR006683">
    <property type="entry name" value="Thioestr_dom"/>
</dbReference>